<dbReference type="InterPro" id="IPR000683">
    <property type="entry name" value="Gfo/Idh/MocA-like_OxRdtase_N"/>
</dbReference>
<dbReference type="Pfam" id="PF22725">
    <property type="entry name" value="GFO_IDH_MocA_C3"/>
    <property type="match status" value="1"/>
</dbReference>
<reference evidence="3" key="1">
    <citation type="submission" date="2018-05" db="EMBL/GenBank/DDBJ databases">
        <authorList>
            <person name="Lanie J.A."/>
            <person name="Ng W.-L."/>
            <person name="Kazmierczak K.M."/>
            <person name="Andrzejewski T.M."/>
            <person name="Davidsen T.M."/>
            <person name="Wayne K.J."/>
            <person name="Tettelin H."/>
            <person name="Glass J.I."/>
            <person name="Rusch D."/>
            <person name="Podicherti R."/>
            <person name="Tsui H.-C.T."/>
            <person name="Winkler M.E."/>
        </authorList>
    </citation>
    <scope>NUCLEOTIDE SEQUENCE</scope>
</reference>
<feature type="non-terminal residue" evidence="3">
    <location>
        <position position="1"/>
    </location>
</feature>
<organism evidence="3">
    <name type="scientific">marine metagenome</name>
    <dbReference type="NCBI Taxonomy" id="408172"/>
    <lineage>
        <taxon>unclassified sequences</taxon>
        <taxon>metagenomes</taxon>
        <taxon>ecological metagenomes</taxon>
    </lineage>
</organism>
<dbReference type="PANTHER" id="PTHR43377">
    <property type="entry name" value="BILIVERDIN REDUCTASE A"/>
    <property type="match status" value="1"/>
</dbReference>
<evidence type="ECO:0008006" key="4">
    <source>
        <dbReference type="Google" id="ProtNLM"/>
    </source>
</evidence>
<dbReference type="SUPFAM" id="SSF51735">
    <property type="entry name" value="NAD(P)-binding Rossmann-fold domains"/>
    <property type="match status" value="1"/>
</dbReference>
<dbReference type="GO" id="GO:0000166">
    <property type="term" value="F:nucleotide binding"/>
    <property type="evidence" value="ECO:0007669"/>
    <property type="project" value="InterPro"/>
</dbReference>
<dbReference type="EMBL" id="UINC01121168">
    <property type="protein sequence ID" value="SVC96133.1"/>
    <property type="molecule type" value="Genomic_DNA"/>
</dbReference>
<dbReference type="InterPro" id="IPR036291">
    <property type="entry name" value="NAD(P)-bd_dom_sf"/>
</dbReference>
<feature type="non-terminal residue" evidence="3">
    <location>
        <position position="321"/>
    </location>
</feature>
<accession>A0A382REL4</accession>
<dbReference type="Gene3D" id="3.40.50.720">
    <property type="entry name" value="NAD(P)-binding Rossmann-like Domain"/>
    <property type="match status" value="1"/>
</dbReference>
<dbReference type="PANTHER" id="PTHR43377:SF1">
    <property type="entry name" value="BILIVERDIN REDUCTASE A"/>
    <property type="match status" value="1"/>
</dbReference>
<gene>
    <name evidence="3" type="ORF">METZ01_LOCUS348987</name>
</gene>
<dbReference type="Pfam" id="PF01408">
    <property type="entry name" value="GFO_IDH_MocA"/>
    <property type="match status" value="1"/>
</dbReference>
<dbReference type="InterPro" id="IPR055170">
    <property type="entry name" value="GFO_IDH_MocA-like_dom"/>
</dbReference>
<evidence type="ECO:0000313" key="3">
    <source>
        <dbReference type="EMBL" id="SVC96133.1"/>
    </source>
</evidence>
<dbReference type="AlphaFoldDB" id="A0A382REL4"/>
<proteinExistence type="predicted"/>
<feature type="domain" description="GFO/IDH/MocA-like oxidoreductase" evidence="2">
    <location>
        <begin position="165"/>
        <end position="282"/>
    </location>
</feature>
<sequence length="321" mass="35252">PSRKSCWSCCHVVPTCRLSESFVRKFSQIYRAEEMEKLRIAVIGLGWFGEIHCDAISAVPELQLAGLCTRTPSRLKALGHKYNVSALYTDYNELLEDSTIDVVSIATQWDEHAEPALAALAAGKHVLLEKPMASTIDDCIRLCEAAKSASGALMVGHVCRFNPRFAAAKREIEIGKIGTIVSLSARRNMPAIWTSETLNKIGPISSNIVHDIDMMLWLTGSKVVRVYAQTVSIRGLKNPDIGQVMLKFDTGATATLESVACMPENTPFDIDERMEIIGTDGLVHVQDTFPNVSIVSKDGFSSPDTTYWPTLHAKMRGALPD</sequence>
<protein>
    <recommendedName>
        <fullName evidence="4">Gfo/Idh/MocA-like oxidoreductase N-terminal domain-containing protein</fullName>
    </recommendedName>
</protein>
<evidence type="ECO:0000259" key="2">
    <source>
        <dbReference type="Pfam" id="PF22725"/>
    </source>
</evidence>
<name>A0A382REL4_9ZZZZ</name>
<evidence type="ECO:0000259" key="1">
    <source>
        <dbReference type="Pfam" id="PF01408"/>
    </source>
</evidence>
<dbReference type="Gene3D" id="3.30.360.10">
    <property type="entry name" value="Dihydrodipicolinate Reductase, domain 2"/>
    <property type="match status" value="1"/>
</dbReference>
<dbReference type="SUPFAM" id="SSF55347">
    <property type="entry name" value="Glyceraldehyde-3-phosphate dehydrogenase-like, C-terminal domain"/>
    <property type="match status" value="1"/>
</dbReference>
<dbReference type="InterPro" id="IPR051450">
    <property type="entry name" value="Gfo/Idh/MocA_Oxidoreductases"/>
</dbReference>
<feature type="domain" description="Gfo/Idh/MocA-like oxidoreductase N-terminal" evidence="1">
    <location>
        <begin position="38"/>
        <end position="157"/>
    </location>
</feature>